<sequence length="53" mass="5711">MDKNAKKKSTTSGSKGGKIPSDYKSREAEGKHSAADSKFQKQIGKAKDTLRKG</sequence>
<feature type="compositionally biased region" description="Basic and acidic residues" evidence="1">
    <location>
        <begin position="21"/>
        <end position="53"/>
    </location>
</feature>
<dbReference type="EMBL" id="JAQZSM010000013">
    <property type="protein sequence ID" value="MDD7972188.1"/>
    <property type="molecule type" value="Genomic_DNA"/>
</dbReference>
<organism evidence="2 3">
    <name type="scientific">Roseinatronobacter alkalisoli</name>
    <dbReference type="NCBI Taxonomy" id="3028235"/>
    <lineage>
        <taxon>Bacteria</taxon>
        <taxon>Pseudomonadati</taxon>
        <taxon>Pseudomonadota</taxon>
        <taxon>Alphaproteobacteria</taxon>
        <taxon>Rhodobacterales</taxon>
        <taxon>Paracoccaceae</taxon>
        <taxon>Roseinatronobacter</taxon>
    </lineage>
</organism>
<keyword evidence="3" id="KW-1185">Reference proteome</keyword>
<name>A0ABT5TAP3_9RHOB</name>
<feature type="region of interest" description="Disordered" evidence="1">
    <location>
        <begin position="1"/>
        <end position="53"/>
    </location>
</feature>
<dbReference type="Proteomes" id="UP001431784">
    <property type="component" value="Unassembled WGS sequence"/>
</dbReference>
<gene>
    <name evidence="2" type="ORF">PUT78_13865</name>
</gene>
<evidence type="ECO:0000313" key="2">
    <source>
        <dbReference type="EMBL" id="MDD7972188.1"/>
    </source>
</evidence>
<proteinExistence type="predicted"/>
<dbReference type="RefSeq" id="WP_274352865.1">
    <property type="nucleotide sequence ID" value="NZ_JAQZSM010000013.1"/>
</dbReference>
<comment type="caution">
    <text evidence="2">The sequence shown here is derived from an EMBL/GenBank/DDBJ whole genome shotgun (WGS) entry which is preliminary data.</text>
</comment>
<reference evidence="2" key="1">
    <citation type="submission" date="2023-02" db="EMBL/GenBank/DDBJ databases">
        <title>Description of Roseinatronobacter alkalisoli sp. nov., an alkaliphilic bacerium isolated from soda soil.</title>
        <authorList>
            <person name="Wei W."/>
        </authorList>
    </citation>
    <scope>NUCLEOTIDE SEQUENCE</scope>
    <source>
        <strain evidence="2">HJB301</strain>
    </source>
</reference>
<protein>
    <submittedName>
        <fullName evidence="2">Uncharacterized protein</fullName>
    </submittedName>
</protein>
<evidence type="ECO:0000256" key="1">
    <source>
        <dbReference type="SAM" id="MobiDB-lite"/>
    </source>
</evidence>
<evidence type="ECO:0000313" key="3">
    <source>
        <dbReference type="Proteomes" id="UP001431784"/>
    </source>
</evidence>
<accession>A0ABT5TAP3</accession>